<dbReference type="AlphaFoldDB" id="A0A194PE37"/>
<name>A0A194PE37_PAPXU</name>
<feature type="transmembrane region" description="Helical" evidence="1">
    <location>
        <begin position="298"/>
        <end position="320"/>
    </location>
</feature>
<dbReference type="PANTHER" id="PTHR36694:SF11">
    <property type="entry name" value="LP21121P-RELATED"/>
    <property type="match status" value="1"/>
</dbReference>
<dbReference type="Proteomes" id="UP000053268">
    <property type="component" value="Unassembled WGS sequence"/>
</dbReference>
<organism evidence="2 3">
    <name type="scientific">Papilio xuthus</name>
    <name type="common">Asian swallowtail butterfly</name>
    <dbReference type="NCBI Taxonomy" id="66420"/>
    <lineage>
        <taxon>Eukaryota</taxon>
        <taxon>Metazoa</taxon>
        <taxon>Ecdysozoa</taxon>
        <taxon>Arthropoda</taxon>
        <taxon>Hexapoda</taxon>
        <taxon>Insecta</taxon>
        <taxon>Pterygota</taxon>
        <taxon>Neoptera</taxon>
        <taxon>Endopterygota</taxon>
        <taxon>Lepidoptera</taxon>
        <taxon>Glossata</taxon>
        <taxon>Ditrysia</taxon>
        <taxon>Papilionoidea</taxon>
        <taxon>Papilionidae</taxon>
        <taxon>Papilioninae</taxon>
        <taxon>Papilio</taxon>
    </lineage>
</organism>
<feature type="transmembrane region" description="Helical" evidence="1">
    <location>
        <begin position="175"/>
        <end position="193"/>
    </location>
</feature>
<feature type="transmembrane region" description="Helical" evidence="1">
    <location>
        <begin position="134"/>
        <end position="155"/>
    </location>
</feature>
<sequence>MNGQNGNRWAKSLQGLANGVEKGMNERIRFSMTAQKPEKCCFFINWKVACYIFAYLLLALQTRTVEYCVTTVQYYFARVIQVDVSPDSEYLAEVILFILFAGAFVIAVAVAVVAYTIVLLVGLYTENWKFLRNYLIFGVMMLVLFIIVSIMAELIMEKERSESVGNSIAIGLTKILMKTNLIDVFLLGPLNLYDMKLWGFPKRKNAVRNKMVLPTLRRCCGCLSLETGCLALCIMSILFCITYIVVGAWNLPRHRLRETEDNLISMTMIMFSTLSGISNLVVLAGMGFRRPEFLQLSILFNSFFILCLFLVAAVTCLFSSELRPHLESPIHIVAVVFLFVAGAGYSLYYLTVVNSLYRKMKESYGDTELPKQRTNRINSDF</sequence>
<evidence type="ECO:0000313" key="3">
    <source>
        <dbReference type="Proteomes" id="UP000053268"/>
    </source>
</evidence>
<keyword evidence="1" id="KW-0472">Membrane</keyword>
<accession>A0A194PE37</accession>
<feature type="transmembrane region" description="Helical" evidence="1">
    <location>
        <begin position="40"/>
        <end position="60"/>
    </location>
</feature>
<evidence type="ECO:0000256" key="1">
    <source>
        <dbReference type="SAM" id="Phobius"/>
    </source>
</evidence>
<keyword evidence="1" id="KW-1133">Transmembrane helix</keyword>
<gene>
    <name evidence="2" type="ORF">RR46_14458</name>
</gene>
<keyword evidence="3" id="KW-1185">Reference proteome</keyword>
<feature type="transmembrane region" description="Helical" evidence="1">
    <location>
        <begin position="94"/>
        <end position="122"/>
    </location>
</feature>
<keyword evidence="1" id="KW-0812">Transmembrane</keyword>
<dbReference type="EMBL" id="KQ459606">
    <property type="protein sequence ID" value="KPI90954.1"/>
    <property type="molecule type" value="Genomic_DNA"/>
</dbReference>
<feature type="transmembrane region" description="Helical" evidence="1">
    <location>
        <begin position="227"/>
        <end position="251"/>
    </location>
</feature>
<proteinExistence type="predicted"/>
<reference evidence="2 3" key="1">
    <citation type="journal article" date="2015" name="Nat. Commun.">
        <title>Outbred genome sequencing and CRISPR/Cas9 gene editing in butterflies.</title>
        <authorList>
            <person name="Li X."/>
            <person name="Fan D."/>
            <person name="Zhang W."/>
            <person name="Liu G."/>
            <person name="Zhang L."/>
            <person name="Zhao L."/>
            <person name="Fang X."/>
            <person name="Chen L."/>
            <person name="Dong Y."/>
            <person name="Chen Y."/>
            <person name="Ding Y."/>
            <person name="Zhao R."/>
            <person name="Feng M."/>
            <person name="Zhu Y."/>
            <person name="Feng Y."/>
            <person name="Jiang X."/>
            <person name="Zhu D."/>
            <person name="Xiang H."/>
            <person name="Feng X."/>
            <person name="Li S."/>
            <person name="Wang J."/>
            <person name="Zhang G."/>
            <person name="Kronforst M.R."/>
            <person name="Wang W."/>
        </authorList>
    </citation>
    <scope>NUCLEOTIDE SEQUENCE [LARGE SCALE GENOMIC DNA]</scope>
    <source>
        <strain evidence="2">Ya'a_city_454_Px</strain>
        <tissue evidence="2">Whole body</tissue>
    </source>
</reference>
<feature type="transmembrane region" description="Helical" evidence="1">
    <location>
        <begin position="263"/>
        <end position="286"/>
    </location>
</feature>
<feature type="transmembrane region" description="Helical" evidence="1">
    <location>
        <begin position="332"/>
        <end position="351"/>
    </location>
</feature>
<evidence type="ECO:0000313" key="2">
    <source>
        <dbReference type="EMBL" id="KPI90954.1"/>
    </source>
</evidence>
<dbReference type="PANTHER" id="PTHR36694">
    <property type="entry name" value="PASIFLORA 1, ISOFORM A-RELATED"/>
    <property type="match status" value="1"/>
</dbReference>
<protein>
    <submittedName>
        <fullName evidence="2">Uncharacterized protein</fullName>
    </submittedName>
</protein>